<dbReference type="Proteomes" id="UP000439903">
    <property type="component" value="Unassembled WGS sequence"/>
</dbReference>
<proteinExistence type="predicted"/>
<evidence type="ECO:0000256" key="1">
    <source>
        <dbReference type="SAM" id="Phobius"/>
    </source>
</evidence>
<feature type="transmembrane region" description="Helical" evidence="1">
    <location>
        <begin position="875"/>
        <end position="898"/>
    </location>
</feature>
<feature type="transmembrane region" description="Helical" evidence="1">
    <location>
        <begin position="904"/>
        <end position="930"/>
    </location>
</feature>
<reference evidence="2 3" key="1">
    <citation type="journal article" date="2019" name="Environ. Microbiol.">
        <title>At the nexus of three kingdoms: the genome of the mycorrhizal fungus Gigaspora margarita provides insights into plant, endobacterial and fungal interactions.</title>
        <authorList>
            <person name="Venice F."/>
            <person name="Ghignone S."/>
            <person name="Salvioli di Fossalunga A."/>
            <person name="Amselem J."/>
            <person name="Novero M."/>
            <person name="Xianan X."/>
            <person name="Sedzielewska Toro K."/>
            <person name="Morin E."/>
            <person name="Lipzen A."/>
            <person name="Grigoriev I.V."/>
            <person name="Henrissat B."/>
            <person name="Martin F.M."/>
            <person name="Bonfante P."/>
        </authorList>
    </citation>
    <scope>NUCLEOTIDE SEQUENCE [LARGE SCALE GENOMIC DNA]</scope>
    <source>
        <strain evidence="2 3">BEG34</strain>
    </source>
</reference>
<dbReference type="EMBL" id="WTPW01000006">
    <property type="protein sequence ID" value="KAF0561760.1"/>
    <property type="molecule type" value="Genomic_DNA"/>
</dbReference>
<organism evidence="2 3">
    <name type="scientific">Gigaspora margarita</name>
    <dbReference type="NCBI Taxonomy" id="4874"/>
    <lineage>
        <taxon>Eukaryota</taxon>
        <taxon>Fungi</taxon>
        <taxon>Fungi incertae sedis</taxon>
        <taxon>Mucoromycota</taxon>
        <taxon>Glomeromycotina</taxon>
        <taxon>Glomeromycetes</taxon>
        <taxon>Diversisporales</taxon>
        <taxon>Gigasporaceae</taxon>
        <taxon>Gigaspora</taxon>
    </lineage>
</organism>
<comment type="caution">
    <text evidence="2">The sequence shown here is derived from an EMBL/GenBank/DDBJ whole genome shotgun (WGS) entry which is preliminary data.</text>
</comment>
<evidence type="ECO:0000313" key="2">
    <source>
        <dbReference type="EMBL" id="KAF0561760.1"/>
    </source>
</evidence>
<dbReference type="OrthoDB" id="2419864at2759"/>
<keyword evidence="1" id="KW-0472">Membrane</keyword>
<protein>
    <submittedName>
        <fullName evidence="2">Uncharacterized protein</fullName>
    </submittedName>
</protein>
<keyword evidence="1" id="KW-1133">Transmembrane helix</keyword>
<sequence length="935" mass="105826">MEIAESKYKVSKIKTLFYNLTIAIIVVCFLVGLSTEFSQLEYSYFTYTEIPSQANLTENPPRVLVIRHYQNNESTSIVHIGRENYATGTNLCLEQTLLLRVLQGNGRVIEININNTKEIQDINYCYVNDKNPINIYPLFDQYILVSYIHANDTSDSTTYMDRGMVIDWNGNIMSIIDFGASYLFPNSTIWEPNELIVNNIVPRKGFLRLSRMRGTNDFEWRQYGYLKNGIFNLLQNNTFTTDSTDLTNFQVTVVQTLDSGYAIIYSDMSFGSAILYAMKLKYNEKASVRFTLYQLTQPNITFTSLFCSADYVYVGHLCIATVSSTIVSQAPTNMTNISTATLIPLTISVTVLPARPTTSAMQGLYHLKIRFLSSGSVLEANRVVPNEISGNIRTMPHGGYTSILQQPSGSVINFSFSLFNEINQLFDYNIQMNPIITNLFGAFDILQNNTMLVAQNETFNALNLVSIQLPSFSSYKDSGYGNFHVNTTYPQKGSNNLVINNNEINITFNVPISLADGKLFIYQKFSQSYILRQVINSKNCTQCIALDNVLTLNVYDTTFNEPGTQYSIHMDNNFVQNSIYDEAILGIDPDVWTFQTANIDTSQRSIYAGDILGILRLTTSGSQYFQTLNDSARSEFFSSLINELTIMIPAENNRLSSDGRHQFDPTTEMQILISFSISQAKGGENLLSTQLAKNLDQLIIYGAHTGISTGNTTVYLDHSYGFRQNMTIADLFDSNQTMLILLFIGINIVLLFYTIGRFRSPESENSIILRIGITLFRFGAFSAFVFTNTKNVPRLFVPSIIFFTVPKVLNLSLAFIILFLERNRDFVLWFSIYGKIASTFAIFSILDIEMLLILRSRLMMREHFNAPLSQWVLNVIFWGSCINLILAHIPEFIIQIIYFKFSVIFNIATLCALIASGLSIGTDLWANIIFIKHKM</sequence>
<dbReference type="AlphaFoldDB" id="A0A8H4B591"/>
<feature type="transmembrane region" description="Helical" evidence="1">
    <location>
        <begin position="16"/>
        <end position="33"/>
    </location>
</feature>
<name>A0A8H4B591_GIGMA</name>
<accession>A0A8H4B591</accession>
<feature type="transmembrane region" description="Helical" evidence="1">
    <location>
        <begin position="737"/>
        <end position="755"/>
    </location>
</feature>
<keyword evidence="1" id="KW-0812">Transmembrane</keyword>
<keyword evidence="3" id="KW-1185">Reference proteome</keyword>
<gene>
    <name evidence="2" type="ORF">F8M41_019380</name>
</gene>
<feature type="transmembrane region" description="Helical" evidence="1">
    <location>
        <begin position="767"/>
        <end position="787"/>
    </location>
</feature>
<feature type="transmembrane region" description="Helical" evidence="1">
    <location>
        <begin position="799"/>
        <end position="820"/>
    </location>
</feature>
<feature type="transmembrane region" description="Helical" evidence="1">
    <location>
        <begin position="832"/>
        <end position="854"/>
    </location>
</feature>
<evidence type="ECO:0000313" key="3">
    <source>
        <dbReference type="Proteomes" id="UP000439903"/>
    </source>
</evidence>